<organism evidence="2 3">
    <name type="scientific">Atlantibacter subterraneus</name>
    <dbReference type="NCBI Taxonomy" id="255519"/>
    <lineage>
        <taxon>Bacteria</taxon>
        <taxon>Pseudomonadati</taxon>
        <taxon>Pseudomonadota</taxon>
        <taxon>Gammaproteobacteria</taxon>
        <taxon>Enterobacterales</taxon>
        <taxon>Enterobacteriaceae</taxon>
        <taxon>Atlantibacter</taxon>
    </lineage>
</organism>
<dbReference type="RefSeq" id="WP_125292277.1">
    <property type="nucleotide sequence ID" value="NZ_RHWZ01000002.1"/>
</dbReference>
<dbReference type="InterPro" id="IPR010373">
    <property type="entry name" value="DUF968"/>
</dbReference>
<dbReference type="AlphaFoldDB" id="A0A3R9GFA7"/>
<reference evidence="2 3" key="1">
    <citation type="submission" date="2018-10" db="EMBL/GenBank/DDBJ databases">
        <title>Transmission dynamics of multidrug resistant bacteria on intensive care unit surfaces.</title>
        <authorList>
            <person name="D'Souza A.W."/>
            <person name="Potter R.F."/>
            <person name="Wallace M."/>
            <person name="Shupe A."/>
            <person name="Patel S."/>
            <person name="Sun S."/>
            <person name="Gul D."/>
            <person name="Kwon J.H."/>
            <person name="Andleeb S."/>
            <person name="Burnham C.-A.D."/>
            <person name="Dantas G."/>
        </authorList>
    </citation>
    <scope>NUCLEOTIDE SEQUENCE [LARGE SCALE GENOMIC DNA]</scope>
    <source>
        <strain evidence="2 3">AS_373</strain>
    </source>
</reference>
<evidence type="ECO:0000313" key="2">
    <source>
        <dbReference type="EMBL" id="RSE29228.1"/>
    </source>
</evidence>
<gene>
    <name evidence="2" type="ORF">EGT71_01525</name>
</gene>
<feature type="domain" description="HNH nuclease" evidence="1">
    <location>
        <begin position="246"/>
        <end position="295"/>
    </location>
</feature>
<evidence type="ECO:0000313" key="3">
    <source>
        <dbReference type="Proteomes" id="UP000275331"/>
    </source>
</evidence>
<evidence type="ECO:0000259" key="1">
    <source>
        <dbReference type="SMART" id="SM00507"/>
    </source>
</evidence>
<dbReference type="SMART" id="SM00507">
    <property type="entry name" value="HNHc"/>
    <property type="match status" value="1"/>
</dbReference>
<dbReference type="Pfam" id="PF06147">
    <property type="entry name" value="DUF968"/>
    <property type="match status" value="1"/>
</dbReference>
<name>A0A3R9GFA7_9ENTR</name>
<dbReference type="OrthoDB" id="6700725at2"/>
<comment type="caution">
    <text evidence="2">The sequence shown here is derived from an EMBL/GenBank/DDBJ whole genome shotgun (WGS) entry which is preliminary data.</text>
</comment>
<dbReference type="EMBL" id="RHXB01000001">
    <property type="protein sequence ID" value="RSE29228.1"/>
    <property type="molecule type" value="Genomic_DNA"/>
</dbReference>
<dbReference type="Proteomes" id="UP000275331">
    <property type="component" value="Unassembled WGS sequence"/>
</dbReference>
<protein>
    <submittedName>
        <fullName evidence="2">DUF968 domain-containing protein</fullName>
    </submittedName>
</protein>
<accession>A0A3R9GFA7</accession>
<dbReference type="InterPro" id="IPR003615">
    <property type="entry name" value="HNH_nuc"/>
</dbReference>
<sequence>MRALLNPVIIKEFGLVAFRPGPELLPHFYRGRMLLENEPDRMADLPTGEIPAARQPLAEDPVMVPVFEHPEVIQRAGGLTSLEAWLLRETGCQYPHASYHHHEMVTMRHEPGALRLCWSCDNKVRDHFTVELAGIARANLVAWVLSVVRRGLGFDDSHAVTLPELCWWLTFNKLAHVIPESVARQAMSMPPQVIQSVTREADIMPSVPATSIIQESAKQVVKLNVDPDTPNAHMKIPKHKRLILPKYIEWVKTQPCMACGKPADDAHHLIGYGQGGMGTKAHDIHVIPLCRADHRALHADPKAWEEKHGSQVELVNRIQTKAAAIGVLA</sequence>
<proteinExistence type="predicted"/>